<dbReference type="Gene3D" id="1.10.275.10">
    <property type="entry name" value="Fumarase/aspartase (N-terminal domain)"/>
    <property type="match status" value="1"/>
</dbReference>
<evidence type="ECO:0000256" key="15">
    <source>
        <dbReference type="SAM" id="MobiDB-lite"/>
    </source>
</evidence>
<dbReference type="Gene3D" id="1.20.200.10">
    <property type="entry name" value="Fumarase/aspartase (Central domain)"/>
    <property type="match status" value="1"/>
</dbReference>
<dbReference type="Pfam" id="PF00206">
    <property type="entry name" value="Lyase_1"/>
    <property type="match status" value="1"/>
</dbReference>
<dbReference type="Gene3D" id="1.10.40.30">
    <property type="entry name" value="Fumarase/aspartase (C-terminal domain)"/>
    <property type="match status" value="1"/>
</dbReference>
<evidence type="ECO:0000256" key="6">
    <source>
        <dbReference type="ARBA" id="ARBA00022755"/>
    </source>
</evidence>
<proteinExistence type="inferred from homology"/>
<evidence type="ECO:0000256" key="7">
    <source>
        <dbReference type="ARBA" id="ARBA00023239"/>
    </source>
</evidence>
<comment type="subunit">
    <text evidence="10">Homodimer and homotetramer. Residues from neighboring subunits contribute catalytic and substrate-binding residues to each active site.</text>
</comment>
<dbReference type="CDD" id="cd01360">
    <property type="entry name" value="Adenylsuccinate_lyase_1"/>
    <property type="match status" value="1"/>
</dbReference>
<comment type="catalytic activity">
    <reaction evidence="8">
        <text>(2S)-2-[5-amino-1-(5-phospho-beta-D-ribosyl)imidazole-4-carboxamido]succinate = 5-amino-1-(5-phospho-beta-D-ribosyl)imidazole-4-carboxamide + fumarate</text>
        <dbReference type="Rhea" id="RHEA:23920"/>
        <dbReference type="ChEBI" id="CHEBI:29806"/>
        <dbReference type="ChEBI" id="CHEBI:58443"/>
        <dbReference type="ChEBI" id="CHEBI:58475"/>
        <dbReference type="EC" id="4.3.2.2"/>
    </reaction>
    <physiologicalReaction direction="left-to-right" evidence="8">
        <dbReference type="Rhea" id="RHEA:23921"/>
    </physiologicalReaction>
</comment>
<dbReference type="InterPro" id="IPR000362">
    <property type="entry name" value="Fumarate_lyase_fam"/>
</dbReference>
<reference evidence="17 18" key="1">
    <citation type="submission" date="2016-10" db="EMBL/GenBank/DDBJ databases">
        <authorList>
            <person name="Varghese N."/>
            <person name="Submissions S."/>
        </authorList>
    </citation>
    <scope>NUCLEOTIDE SEQUENCE [LARGE SCALE GENOMIC DNA]</scope>
    <source>
        <strain evidence="17 18">IBRC-M10081</strain>
    </source>
</reference>
<evidence type="ECO:0000256" key="3">
    <source>
        <dbReference type="ARBA" id="ARBA00008273"/>
    </source>
</evidence>
<evidence type="ECO:0000256" key="9">
    <source>
        <dbReference type="ARBA" id="ARBA00025012"/>
    </source>
</evidence>
<dbReference type="PROSITE" id="PS00163">
    <property type="entry name" value="FUMARATE_LYASES"/>
    <property type="match status" value="1"/>
</dbReference>
<dbReference type="GO" id="GO:0005829">
    <property type="term" value="C:cytosol"/>
    <property type="evidence" value="ECO:0007669"/>
    <property type="project" value="TreeGrafter"/>
</dbReference>
<dbReference type="GO" id="GO:0070626">
    <property type="term" value="F:(S)-2-(5-amino-1-(5-phospho-D-ribosyl)imidazole-4-carboxamido) succinate lyase (fumarate-forming) activity"/>
    <property type="evidence" value="ECO:0007669"/>
    <property type="project" value="TreeGrafter"/>
</dbReference>
<dbReference type="Pfam" id="PF10397">
    <property type="entry name" value="ADSL_C"/>
    <property type="match status" value="1"/>
</dbReference>
<evidence type="ECO:0000256" key="10">
    <source>
        <dbReference type="ARBA" id="ARBA00025996"/>
    </source>
</evidence>
<evidence type="ECO:0000256" key="14">
    <source>
        <dbReference type="RuleBase" id="RU361172"/>
    </source>
</evidence>
<dbReference type="GO" id="GO:0004018">
    <property type="term" value="F:N6-(1,2-dicarboxyethyl)AMP AMP-lyase (fumarate-forming) activity"/>
    <property type="evidence" value="ECO:0007669"/>
    <property type="project" value="UniProtKB-UniRule"/>
</dbReference>
<dbReference type="FunFam" id="1.10.275.10:FF:000006">
    <property type="entry name" value="Adenylosuccinate lyase"/>
    <property type="match status" value="1"/>
</dbReference>
<dbReference type="SUPFAM" id="SSF48557">
    <property type="entry name" value="L-aspartase-like"/>
    <property type="match status" value="1"/>
</dbReference>
<dbReference type="PRINTS" id="PR00149">
    <property type="entry name" value="FUMRATELYASE"/>
</dbReference>
<dbReference type="NCBIfam" id="TIGR00928">
    <property type="entry name" value="purB"/>
    <property type="match status" value="1"/>
</dbReference>
<dbReference type="Proteomes" id="UP000243605">
    <property type="component" value="Unassembled WGS sequence"/>
</dbReference>
<dbReference type="FunFam" id="1.10.40.30:FF:000007">
    <property type="entry name" value="Adenylosuccinate lyase"/>
    <property type="match status" value="1"/>
</dbReference>
<dbReference type="InterPro" id="IPR020557">
    <property type="entry name" value="Fumarate_lyase_CS"/>
</dbReference>
<dbReference type="PRINTS" id="PR00145">
    <property type="entry name" value="ARGSUCLYASE"/>
</dbReference>
<comment type="pathway">
    <text evidence="1 14">Purine metabolism; IMP biosynthesis via de novo pathway; 5-amino-1-(5-phospho-D-ribosyl)imidazole-4-carboxamide from 5-amino-1-(5-phospho-D-ribosyl)imidazole-4-carboxylate: step 2/2.</text>
</comment>
<dbReference type="FunFam" id="1.20.200.10:FF:000008">
    <property type="entry name" value="Adenylosuccinate lyase"/>
    <property type="match status" value="1"/>
</dbReference>
<dbReference type="EC" id="4.3.2.2" evidence="4 13"/>
<comment type="pathway">
    <text evidence="2 14">Purine metabolism; AMP biosynthesis via de novo pathway; AMP from IMP: step 2/2.</text>
</comment>
<keyword evidence="6 14" id="KW-0658">Purine biosynthesis</keyword>
<dbReference type="PANTHER" id="PTHR43172:SF1">
    <property type="entry name" value="ADENYLOSUCCINATE LYASE"/>
    <property type="match status" value="1"/>
</dbReference>
<evidence type="ECO:0000256" key="4">
    <source>
        <dbReference type="ARBA" id="ARBA00012339"/>
    </source>
</evidence>
<dbReference type="InterPro" id="IPR019468">
    <property type="entry name" value="AdenyloSucc_lyase_C"/>
</dbReference>
<sequence>MIARYTRREMGDVWSEQNRYVAWLEVEILAAEAWAELGFIPKEDVQKIRKNASVDAERIHEIEQETRHDVVAFTRQVSETLGDEKKWVHYGLTSTDVVDTAQSFVLKQANDLLYDGLLRMRDVLKRKALEHKNTIMMGRTHGVHAEPTTFGVKMALWYKEWERNIKRFEAARADVEVGKMSGAVGTFANIPTEVEEYVCEKLGIGFAEVSTQTLQRDRHAHYIATLALIATSLEKFAVEIRHLQRTELREVEESFGKGQKGSSAMPHKRNPIGSENITGLSRVIRGYITTAYENVPLWHERDISHSSAERVMLPDVTIALDYMLHRFANIIENLSVFADNMKENIDKTFGLVYSQKVMLTMINKGLSREAAYDLVQPKAMESWESHQPFKQLLVQDSRITEILSDDELEACFDKKQDLKRIDTIFKRAGLIS</sequence>
<evidence type="ECO:0000256" key="2">
    <source>
        <dbReference type="ARBA" id="ARBA00004734"/>
    </source>
</evidence>
<organism evidence="17 18">
    <name type="scientific">Aliicoccus persicus</name>
    <dbReference type="NCBI Taxonomy" id="930138"/>
    <lineage>
        <taxon>Bacteria</taxon>
        <taxon>Bacillati</taxon>
        <taxon>Bacillota</taxon>
        <taxon>Bacilli</taxon>
        <taxon>Bacillales</taxon>
        <taxon>Staphylococcaceae</taxon>
        <taxon>Aliicoccus</taxon>
    </lineage>
</organism>
<dbReference type="EMBL" id="FOIT01000005">
    <property type="protein sequence ID" value="SEW11563.1"/>
    <property type="molecule type" value="Genomic_DNA"/>
</dbReference>
<evidence type="ECO:0000256" key="11">
    <source>
        <dbReference type="ARBA" id="ARBA00030717"/>
    </source>
</evidence>
<accession>A0A662Z4H0</accession>
<dbReference type="UniPathway" id="UPA00075">
    <property type="reaction ID" value="UER00336"/>
</dbReference>
<dbReference type="InterPro" id="IPR008948">
    <property type="entry name" value="L-Aspartase-like"/>
</dbReference>
<protein>
    <recommendedName>
        <fullName evidence="5 13">Adenylosuccinate lyase</fullName>
        <shortName evidence="14">ASL</shortName>
        <ecNumber evidence="4 13">4.3.2.2</ecNumber>
    </recommendedName>
    <alternativeName>
        <fullName evidence="11 14">Adenylosuccinase</fullName>
    </alternativeName>
</protein>
<feature type="domain" description="Adenylosuccinate lyase C-terminal" evidence="16">
    <location>
        <begin position="349"/>
        <end position="429"/>
    </location>
</feature>
<comment type="function">
    <text evidence="9">Catalyzes two reactions in de novo purine nucleotide biosynthesis. Catalyzes the breakdown of 5-aminoimidazole- (N-succinylocarboxamide) ribotide (SAICAR or 2-[5-amino-1-(5-phospho-beta-D-ribosyl)imidazole-4-carboxamido]succinate) to 5-aminoimidazole-4-carboxamide ribotide (AICAR or 5-amino-1-(5-phospho-beta-D-ribosyl)imidazole-4-carboxamide) and fumarate, and of adenylosuccinate (ADS or N(6)-(1,2-dicarboxyethyl)-AMP) to adenosine monophosphate (AMP) and fumarate.</text>
</comment>
<dbReference type="OrthoDB" id="9768878at2"/>
<evidence type="ECO:0000259" key="16">
    <source>
        <dbReference type="SMART" id="SM00998"/>
    </source>
</evidence>
<dbReference type="UniPathway" id="UPA00074">
    <property type="reaction ID" value="UER00132"/>
</dbReference>
<dbReference type="InterPro" id="IPR024083">
    <property type="entry name" value="Fumarase/histidase_N"/>
</dbReference>
<dbReference type="SMART" id="SM00998">
    <property type="entry name" value="ADSL_C"/>
    <property type="match status" value="1"/>
</dbReference>
<dbReference type="GO" id="GO:0006189">
    <property type="term" value="P:'de novo' IMP biosynthetic process"/>
    <property type="evidence" value="ECO:0007669"/>
    <property type="project" value="UniProtKB-UniPathway"/>
</dbReference>
<evidence type="ECO:0000256" key="12">
    <source>
        <dbReference type="ARBA" id="ARBA00049115"/>
    </source>
</evidence>
<evidence type="ECO:0000256" key="13">
    <source>
        <dbReference type="NCBIfam" id="TIGR00928"/>
    </source>
</evidence>
<evidence type="ECO:0000256" key="5">
    <source>
        <dbReference type="ARBA" id="ARBA00017058"/>
    </source>
</evidence>
<dbReference type="PANTHER" id="PTHR43172">
    <property type="entry name" value="ADENYLOSUCCINATE LYASE"/>
    <property type="match status" value="1"/>
</dbReference>
<evidence type="ECO:0000256" key="1">
    <source>
        <dbReference type="ARBA" id="ARBA00004706"/>
    </source>
</evidence>
<dbReference type="InterPro" id="IPR004769">
    <property type="entry name" value="Pur_lyase"/>
</dbReference>
<evidence type="ECO:0000256" key="8">
    <source>
        <dbReference type="ARBA" id="ARBA00024477"/>
    </source>
</evidence>
<name>A0A662Z4H0_9STAP</name>
<feature type="region of interest" description="Disordered" evidence="15">
    <location>
        <begin position="251"/>
        <end position="271"/>
    </location>
</feature>
<keyword evidence="7 14" id="KW-0456">Lyase</keyword>
<comment type="catalytic activity">
    <reaction evidence="12">
        <text>N(6)-(1,2-dicarboxyethyl)-AMP = fumarate + AMP</text>
        <dbReference type="Rhea" id="RHEA:16853"/>
        <dbReference type="ChEBI" id="CHEBI:29806"/>
        <dbReference type="ChEBI" id="CHEBI:57567"/>
        <dbReference type="ChEBI" id="CHEBI:456215"/>
        <dbReference type="EC" id="4.3.2.2"/>
    </reaction>
    <physiologicalReaction direction="left-to-right" evidence="12">
        <dbReference type="Rhea" id="RHEA:16854"/>
    </physiologicalReaction>
</comment>
<dbReference type="GO" id="GO:0044208">
    <property type="term" value="P:'de novo' AMP biosynthetic process"/>
    <property type="evidence" value="ECO:0007669"/>
    <property type="project" value="UniProtKB-UniPathway"/>
</dbReference>
<gene>
    <name evidence="17" type="ORF">SAMN05192557_1688</name>
</gene>
<evidence type="ECO:0000313" key="17">
    <source>
        <dbReference type="EMBL" id="SEW11563.1"/>
    </source>
</evidence>
<comment type="similarity">
    <text evidence="3 14">Belongs to the lyase 1 family. Adenylosuccinate lyase subfamily.</text>
</comment>
<dbReference type="InterPro" id="IPR022761">
    <property type="entry name" value="Fumarate_lyase_N"/>
</dbReference>
<keyword evidence="18" id="KW-1185">Reference proteome</keyword>
<dbReference type="AlphaFoldDB" id="A0A662Z4H0"/>
<evidence type="ECO:0000313" key="18">
    <source>
        <dbReference type="Proteomes" id="UP000243605"/>
    </source>
</evidence>
<dbReference type="RefSeq" id="WP_091475757.1">
    <property type="nucleotide sequence ID" value="NZ_FOIT01000005.1"/>
</dbReference>